<evidence type="ECO:0008006" key="3">
    <source>
        <dbReference type="Google" id="ProtNLM"/>
    </source>
</evidence>
<organism evidence="1 2">
    <name type="scientific">Cavenderia fasciculata</name>
    <name type="common">Slime mold</name>
    <name type="synonym">Dictyostelium fasciculatum</name>
    <dbReference type="NCBI Taxonomy" id="261658"/>
    <lineage>
        <taxon>Eukaryota</taxon>
        <taxon>Amoebozoa</taxon>
        <taxon>Evosea</taxon>
        <taxon>Eumycetozoa</taxon>
        <taxon>Dictyostelia</taxon>
        <taxon>Acytosteliales</taxon>
        <taxon>Cavenderiaceae</taxon>
        <taxon>Cavenderia</taxon>
    </lineage>
</organism>
<protein>
    <recommendedName>
        <fullName evidence="3">Lipid-binding serum glycoprotein C-terminal domain-containing protein</fullName>
    </recommendedName>
</protein>
<sequence length="611" mass="66961">MELFIFPWELSTYSLPCSNDISESLGFTNIKVDHLCFLLVVAVLVSQTVLGQIPYNPSGIYIGLSDLLIRDVGSQITTEVQNTFNSYAIPSQSGSSSSADYTFSNFQQSLALDEFFLIQGTTDTAFELGWQNIGFNVKWNYHICAKTIFNPCEDGWIQVYTNSNSSDPIVLGTSFTFDYTTQQVSFQAINTTMLFNQGTISIFVQCTNSICVIPVDDIASMVANEFIPTVTEGVTNELNSYASKIEAMWVDPQYKLDFSVNGNDFYLDLTGSIIESSNRSVMTPTMTIQFAGTSQVSTSSGTVNTYPVQPTDVPDRSLLENFDTDMAFTLTPYIFESLAYLPFESIFPITLSPSEVPSSSPVQLNTSDSFFSQVAPGLSAYPNLGLQVTLTAGSSLPSASINSSGVTLSNIQFIGQFDILASSGPIDAFTVEFIVAIDLKSNATVGDIPNQILLATTLVGLSPAALVTNTNIGTVDETGFVQLLQMLQGVIVIPTFTVTAPPAMEFYMLNVYYDTDVLQIQADLNWKAASLEHKATKTKKVLDDCVVIASLVVNRVSRRPSPFCPNFQSINPRQQIKYNNKHFDQQTQQNQLTQSSTHITVVTVVLVLVYE</sequence>
<evidence type="ECO:0000313" key="1">
    <source>
        <dbReference type="EMBL" id="EGG17296.1"/>
    </source>
</evidence>
<dbReference type="Proteomes" id="UP000007797">
    <property type="component" value="Unassembled WGS sequence"/>
</dbReference>
<keyword evidence="2" id="KW-1185">Reference proteome</keyword>
<reference evidence="2" key="1">
    <citation type="journal article" date="2011" name="Genome Res.">
        <title>Phylogeny-wide analysis of social amoeba genomes highlights ancient origins for complex intercellular communication.</title>
        <authorList>
            <person name="Heidel A.J."/>
            <person name="Lawal H.M."/>
            <person name="Felder M."/>
            <person name="Schilde C."/>
            <person name="Helps N.R."/>
            <person name="Tunggal B."/>
            <person name="Rivero F."/>
            <person name="John U."/>
            <person name="Schleicher M."/>
            <person name="Eichinger L."/>
            <person name="Platzer M."/>
            <person name="Noegel A.A."/>
            <person name="Schaap P."/>
            <person name="Gloeckner G."/>
        </authorList>
    </citation>
    <scope>NUCLEOTIDE SEQUENCE [LARGE SCALE GENOMIC DNA]</scope>
    <source>
        <strain evidence="2">SH3</strain>
    </source>
</reference>
<dbReference type="AlphaFoldDB" id="F4Q5N7"/>
<dbReference type="GeneID" id="14869070"/>
<proteinExistence type="predicted"/>
<accession>F4Q5N7</accession>
<evidence type="ECO:0000313" key="2">
    <source>
        <dbReference type="Proteomes" id="UP000007797"/>
    </source>
</evidence>
<dbReference type="OMA" id="QWNYHIC"/>
<dbReference type="RefSeq" id="XP_004355780.1">
    <property type="nucleotide sequence ID" value="XM_004355727.1"/>
</dbReference>
<dbReference type="EMBL" id="GL883021">
    <property type="protein sequence ID" value="EGG17296.1"/>
    <property type="molecule type" value="Genomic_DNA"/>
</dbReference>
<dbReference type="KEGG" id="dfa:DFA_08289"/>
<gene>
    <name evidence="1" type="ORF">DFA_08289</name>
</gene>
<dbReference type="GO" id="GO:0008289">
    <property type="term" value="F:lipid binding"/>
    <property type="evidence" value="ECO:0007669"/>
    <property type="project" value="InterPro"/>
</dbReference>
<name>F4Q5N7_CACFS</name>
<dbReference type="OrthoDB" id="9938407at2759"/>
<dbReference type="InterPro" id="IPR017943">
    <property type="entry name" value="Bactericidal_perm-incr_a/b_dom"/>
</dbReference>
<dbReference type="SUPFAM" id="SSF55394">
    <property type="entry name" value="Bactericidal permeability-increasing protein, BPI"/>
    <property type="match status" value="1"/>
</dbReference>